<dbReference type="Gene3D" id="3.30.420.140">
    <property type="entry name" value="YqgF/RNase H-like domain"/>
    <property type="match status" value="1"/>
</dbReference>
<dbReference type="GO" id="GO:0000967">
    <property type="term" value="P:rRNA 5'-end processing"/>
    <property type="evidence" value="ECO:0007669"/>
    <property type="project" value="UniProtKB-UniRule"/>
</dbReference>
<dbReference type="PANTHER" id="PTHR33317:SF4">
    <property type="entry name" value="POLYNUCLEOTIDYL TRANSFERASE, RIBONUCLEASE H-LIKE SUPERFAMILY PROTEIN"/>
    <property type="match status" value="1"/>
</dbReference>
<dbReference type="Proteomes" id="UP000243807">
    <property type="component" value="Chromosome"/>
</dbReference>
<feature type="domain" description="YqgF/RNase H-like" evidence="6">
    <location>
        <begin position="3"/>
        <end position="103"/>
    </location>
</feature>
<comment type="function">
    <text evidence="5">Could be a nuclease involved in processing of the 5'-end of pre-16S rRNA.</text>
</comment>
<dbReference type="RefSeq" id="WP_076835319.1">
    <property type="nucleotide sequence ID" value="NZ_CP019434.1"/>
</dbReference>
<evidence type="ECO:0000256" key="2">
    <source>
        <dbReference type="ARBA" id="ARBA00022517"/>
    </source>
</evidence>
<dbReference type="HAMAP" id="MF_00651">
    <property type="entry name" value="Nuclease_YqgF"/>
    <property type="match status" value="1"/>
</dbReference>
<dbReference type="AlphaFoldDB" id="A0A1P8UDN8"/>
<dbReference type="CDD" id="cd16964">
    <property type="entry name" value="YqgF"/>
    <property type="match status" value="1"/>
</dbReference>
<evidence type="ECO:0000313" key="8">
    <source>
        <dbReference type="Proteomes" id="UP000243807"/>
    </source>
</evidence>
<accession>A0A1P8UDN8</accession>
<evidence type="ECO:0000256" key="4">
    <source>
        <dbReference type="ARBA" id="ARBA00022801"/>
    </source>
</evidence>
<dbReference type="EC" id="3.1.-.-" evidence="5"/>
<dbReference type="Pfam" id="PF03652">
    <property type="entry name" value="RuvX"/>
    <property type="match status" value="1"/>
</dbReference>
<dbReference type="InterPro" id="IPR037027">
    <property type="entry name" value="YqgF/RNaseH-like_dom_sf"/>
</dbReference>
<evidence type="ECO:0000256" key="1">
    <source>
        <dbReference type="ARBA" id="ARBA00022490"/>
    </source>
</evidence>
<keyword evidence="8" id="KW-1185">Reference proteome</keyword>
<protein>
    <recommendedName>
        <fullName evidence="5">Putative pre-16S rRNA nuclease</fullName>
        <ecNumber evidence="5">3.1.-.-</ecNumber>
    </recommendedName>
</protein>
<dbReference type="InterPro" id="IPR006641">
    <property type="entry name" value="YqgF/RNaseH-like_dom"/>
</dbReference>
<organism evidence="7 8">
    <name type="scientific">Acidihalobacter ferrooxydans</name>
    <dbReference type="NCBI Taxonomy" id="1765967"/>
    <lineage>
        <taxon>Bacteria</taxon>
        <taxon>Pseudomonadati</taxon>
        <taxon>Pseudomonadota</taxon>
        <taxon>Gammaproteobacteria</taxon>
        <taxon>Chromatiales</taxon>
        <taxon>Ectothiorhodospiraceae</taxon>
        <taxon>Acidihalobacter</taxon>
    </lineage>
</organism>
<dbReference type="SUPFAM" id="SSF53098">
    <property type="entry name" value="Ribonuclease H-like"/>
    <property type="match status" value="1"/>
</dbReference>
<gene>
    <name evidence="7" type="ORF">BW247_01730</name>
</gene>
<dbReference type="OrthoDB" id="9796140at2"/>
<dbReference type="PANTHER" id="PTHR33317">
    <property type="entry name" value="POLYNUCLEOTIDYL TRANSFERASE, RIBONUCLEASE H-LIKE SUPERFAMILY PROTEIN"/>
    <property type="match status" value="1"/>
</dbReference>
<keyword evidence="2 5" id="KW-0690">Ribosome biogenesis</keyword>
<dbReference type="GO" id="GO:0004518">
    <property type="term" value="F:nuclease activity"/>
    <property type="evidence" value="ECO:0007669"/>
    <property type="project" value="UniProtKB-KW"/>
</dbReference>
<dbReference type="KEGG" id="afy:BW247_01730"/>
<keyword evidence="1 5" id="KW-0963">Cytoplasm</keyword>
<evidence type="ECO:0000256" key="3">
    <source>
        <dbReference type="ARBA" id="ARBA00022722"/>
    </source>
</evidence>
<evidence type="ECO:0000256" key="5">
    <source>
        <dbReference type="HAMAP-Rule" id="MF_00651"/>
    </source>
</evidence>
<dbReference type="GO" id="GO:0016788">
    <property type="term" value="F:hydrolase activity, acting on ester bonds"/>
    <property type="evidence" value="ECO:0007669"/>
    <property type="project" value="UniProtKB-UniRule"/>
</dbReference>
<name>A0A1P8UDN8_9GAMM</name>
<comment type="similarity">
    <text evidence="5">Belongs to the YqgF HJR family.</text>
</comment>
<dbReference type="STRING" id="1765967.BW247_01730"/>
<comment type="subcellular location">
    <subcellularLocation>
        <location evidence="5">Cytoplasm</location>
    </subcellularLocation>
</comment>
<sequence length="147" mass="16153">MSGVVLCFDYGTRRTGVAVGQRLTGTARPLTTLAMPQGQPDWAAFDALLKEWRPSDLVVGRPTHLDGTASTLTATAEAFAATLRERYSLPVSMADERLSSRAAEELLREQRTDGRRGRIDKADVDRYAAALMLEDWLAQPHPATTHD</sequence>
<dbReference type="EMBL" id="CP019434">
    <property type="protein sequence ID" value="APZ41972.1"/>
    <property type="molecule type" value="Genomic_DNA"/>
</dbReference>
<keyword evidence="4 5" id="KW-0378">Hydrolase</keyword>
<dbReference type="InterPro" id="IPR005227">
    <property type="entry name" value="YqgF"/>
</dbReference>
<evidence type="ECO:0000313" key="7">
    <source>
        <dbReference type="EMBL" id="APZ41972.1"/>
    </source>
</evidence>
<dbReference type="GO" id="GO:0005829">
    <property type="term" value="C:cytosol"/>
    <property type="evidence" value="ECO:0007669"/>
    <property type="project" value="TreeGrafter"/>
</dbReference>
<reference evidence="7 8" key="1">
    <citation type="submission" date="2017-01" db="EMBL/GenBank/DDBJ databases">
        <title>Draft sequence of Acidihalobacter ferrooxidans strain DSM 14175 (strain V8).</title>
        <authorList>
            <person name="Khaleque H.N."/>
            <person name="Ramsay J.P."/>
            <person name="Murphy R.J.T."/>
            <person name="Kaksonen A.H."/>
            <person name="Boxall N.J."/>
            <person name="Watkin E.L.J."/>
        </authorList>
    </citation>
    <scope>NUCLEOTIDE SEQUENCE [LARGE SCALE GENOMIC DNA]</scope>
    <source>
        <strain evidence="7 8">V8</strain>
    </source>
</reference>
<dbReference type="NCBIfam" id="TIGR00250">
    <property type="entry name" value="RNAse_H_YqgF"/>
    <property type="match status" value="1"/>
</dbReference>
<proteinExistence type="inferred from homology"/>
<dbReference type="SMART" id="SM00732">
    <property type="entry name" value="YqgFc"/>
    <property type="match status" value="1"/>
</dbReference>
<evidence type="ECO:0000259" key="6">
    <source>
        <dbReference type="SMART" id="SM00732"/>
    </source>
</evidence>
<keyword evidence="3 5" id="KW-0540">Nuclease</keyword>
<dbReference type="InterPro" id="IPR012337">
    <property type="entry name" value="RNaseH-like_sf"/>
</dbReference>